<keyword evidence="3" id="KW-0677">Repeat</keyword>
<keyword evidence="6" id="KW-0813">Transport</keyword>
<name>A0ABW9H114_9FIRM</name>
<dbReference type="Proteomes" id="UP001631949">
    <property type="component" value="Unassembled WGS sequence"/>
</dbReference>
<accession>A0ABW9H114</accession>
<dbReference type="InterPro" id="IPR012257">
    <property type="entry name" value="Glc_ox_4Fe-4S"/>
</dbReference>
<evidence type="ECO:0000256" key="1">
    <source>
        <dbReference type="ARBA" id="ARBA00022485"/>
    </source>
</evidence>
<comment type="cofactor">
    <cofactor evidence="6">
        <name>[4Fe-4S] cluster</name>
        <dbReference type="ChEBI" id="CHEBI:49883"/>
    </cofactor>
    <text evidence="6">Binds 2 [4Fe-4S] clusters.</text>
</comment>
<feature type="domain" description="4Fe-4S ferredoxin-type" evidence="8">
    <location>
        <begin position="64"/>
        <end position="93"/>
    </location>
</feature>
<dbReference type="EMBL" id="JBJUVG010000022">
    <property type="protein sequence ID" value="MFM9414514.1"/>
    <property type="molecule type" value="Genomic_DNA"/>
</dbReference>
<dbReference type="PROSITE" id="PS51379">
    <property type="entry name" value="4FE4S_FER_2"/>
    <property type="match status" value="2"/>
</dbReference>
<keyword evidence="6" id="KW-0249">Electron transport</keyword>
<dbReference type="PIRSF" id="PIRSF000139">
    <property type="entry name" value="Glc_ox_4Fe-4S"/>
    <property type="match status" value="1"/>
</dbReference>
<organism evidence="9 10">
    <name type="scientific">Peptococcus simiae</name>
    <dbReference type="NCBI Taxonomy" id="1643805"/>
    <lineage>
        <taxon>Bacteria</taxon>
        <taxon>Bacillati</taxon>
        <taxon>Bacillota</taxon>
        <taxon>Clostridia</taxon>
        <taxon>Eubacteriales</taxon>
        <taxon>Peptococcaceae</taxon>
        <taxon>Peptococcus</taxon>
    </lineage>
</organism>
<dbReference type="InterPro" id="IPR009051">
    <property type="entry name" value="Helical_ferredxn"/>
</dbReference>
<evidence type="ECO:0000256" key="7">
    <source>
        <dbReference type="SAM" id="MobiDB-lite"/>
    </source>
</evidence>
<protein>
    <recommendedName>
        <fullName evidence="6">Glycolate oxidase iron-sulfur subunit</fullName>
        <ecNumber evidence="6">1.1.99.14</ecNumber>
    </recommendedName>
</protein>
<comment type="catalytic activity">
    <reaction evidence="6">
        <text>glycolate + A = glyoxylate + AH2</text>
        <dbReference type="Rhea" id="RHEA:21264"/>
        <dbReference type="ChEBI" id="CHEBI:13193"/>
        <dbReference type="ChEBI" id="CHEBI:17499"/>
        <dbReference type="ChEBI" id="CHEBI:29805"/>
        <dbReference type="ChEBI" id="CHEBI:36655"/>
        <dbReference type="EC" id="1.1.99.14"/>
    </reaction>
</comment>
<proteinExistence type="predicted"/>
<dbReference type="RefSeq" id="WP_408978120.1">
    <property type="nucleotide sequence ID" value="NZ_JBJUVG010000022.1"/>
</dbReference>
<keyword evidence="1 6" id="KW-0004">4Fe-4S</keyword>
<keyword evidence="5 6" id="KW-0411">Iron-sulfur</keyword>
<reference evidence="9 10" key="1">
    <citation type="journal article" date="2016" name="Int. J. Syst. Evol. Microbiol.">
        <title>Peptococcus simiae sp. nov., isolated from rhesus macaque faeces and emended description of the genus Peptococcus.</title>
        <authorList>
            <person name="Shkoporov A.N."/>
            <person name="Efimov B.A."/>
            <person name="Kondova I."/>
            <person name="Ouwerling B."/>
            <person name="Chaplin A.V."/>
            <person name="Shcherbakova V.A."/>
            <person name="Langermans J.A.M."/>
        </authorList>
    </citation>
    <scope>NUCLEOTIDE SEQUENCE [LARGE SCALE GENOMIC DNA]</scope>
    <source>
        <strain evidence="9 10">M108</strain>
    </source>
</reference>
<dbReference type="SUPFAM" id="SSF46548">
    <property type="entry name" value="alpha-helical ferredoxin"/>
    <property type="match status" value="1"/>
</dbReference>
<keyword evidence="2 6" id="KW-0479">Metal-binding</keyword>
<dbReference type="PANTHER" id="PTHR32479">
    <property type="entry name" value="GLYCOLATE OXIDASE IRON-SULFUR SUBUNIT"/>
    <property type="match status" value="1"/>
</dbReference>
<evidence type="ECO:0000313" key="10">
    <source>
        <dbReference type="Proteomes" id="UP001631949"/>
    </source>
</evidence>
<evidence type="ECO:0000259" key="8">
    <source>
        <dbReference type="PROSITE" id="PS51379"/>
    </source>
</evidence>
<evidence type="ECO:0000256" key="2">
    <source>
        <dbReference type="ARBA" id="ARBA00022723"/>
    </source>
</evidence>
<evidence type="ECO:0000256" key="6">
    <source>
        <dbReference type="PIRNR" id="PIRNR000139"/>
    </source>
</evidence>
<dbReference type="InterPro" id="IPR017900">
    <property type="entry name" value="4Fe4S_Fe_S_CS"/>
</dbReference>
<dbReference type="PANTHER" id="PTHR32479:SF20">
    <property type="entry name" value="GLYCOLATE OXIDASE IRON-SULFUR SUBUNIT"/>
    <property type="match status" value="1"/>
</dbReference>
<feature type="region of interest" description="Disordered" evidence="7">
    <location>
        <begin position="148"/>
        <end position="173"/>
    </location>
</feature>
<dbReference type="Pfam" id="PF13183">
    <property type="entry name" value="Fer4_8"/>
    <property type="match status" value="1"/>
</dbReference>
<dbReference type="InterPro" id="IPR017896">
    <property type="entry name" value="4Fe4S_Fe-S-bd"/>
</dbReference>
<keyword evidence="10" id="KW-1185">Reference proteome</keyword>
<evidence type="ECO:0000256" key="4">
    <source>
        <dbReference type="ARBA" id="ARBA00023004"/>
    </source>
</evidence>
<comment type="catalytic activity">
    <reaction evidence="6">
        <text>(R)-lactate + A = pyruvate + AH2</text>
        <dbReference type="Rhea" id="RHEA:15089"/>
        <dbReference type="ChEBI" id="CHEBI:13193"/>
        <dbReference type="ChEBI" id="CHEBI:15361"/>
        <dbReference type="ChEBI" id="CHEBI:16004"/>
        <dbReference type="ChEBI" id="CHEBI:17499"/>
    </reaction>
</comment>
<sequence length="412" mass="44055">MSDIEKTSSQKDDLVSLLNQCDRCGACTRVCPLYEVNALDRATARGKLALAKAYLTGVIPEGDKTLQEAMEYCLLCGACSEVCPSHIMTADAMVDMRQRLGQKYGYSLFHRALSRGMASRGLRALGRLGIAAAQKMAFPRLTGGLLPSDPLAPSTGHPGPALLQSRERPTGGRSLPAEARQLAYFTGCAMGLFFPKAADASVRTLTAAGFQVDRPQVDCCGLPQLAHGLADTAKALAKENIQTLEAYDLIVTDCGSCASSLQGYPALLADEADWALRATALSQKIWSFSEILVAAGYHPAHRDLRVTYHDSCHLNRGLGVHEAPRQLLTEATDYIEMDRADRCCGGSGSFGVEHPAISKKILALKEKDARATGADVLVAECPSCLMQLGKMAGDGLQVMHLSQVICPPEEGI</sequence>
<evidence type="ECO:0000256" key="3">
    <source>
        <dbReference type="ARBA" id="ARBA00022737"/>
    </source>
</evidence>
<evidence type="ECO:0000313" key="9">
    <source>
        <dbReference type="EMBL" id="MFM9414514.1"/>
    </source>
</evidence>
<dbReference type="Gene3D" id="1.10.1060.10">
    <property type="entry name" value="Alpha-helical ferredoxin"/>
    <property type="match status" value="1"/>
</dbReference>
<feature type="domain" description="4Fe-4S ferredoxin-type" evidence="8">
    <location>
        <begin position="11"/>
        <end position="42"/>
    </location>
</feature>
<comment type="function">
    <text evidence="6">Component of a complex that catalyzes the oxidation of glycolate to glyoxylate.</text>
</comment>
<keyword evidence="4 6" id="KW-0408">Iron</keyword>
<evidence type="ECO:0000256" key="5">
    <source>
        <dbReference type="ARBA" id="ARBA00023014"/>
    </source>
</evidence>
<dbReference type="PROSITE" id="PS00198">
    <property type="entry name" value="4FE4S_FER_1"/>
    <property type="match status" value="1"/>
</dbReference>
<dbReference type="Pfam" id="PF02754">
    <property type="entry name" value="CCG"/>
    <property type="match status" value="2"/>
</dbReference>
<comment type="caution">
    <text evidence="9">The sequence shown here is derived from an EMBL/GenBank/DDBJ whole genome shotgun (WGS) entry which is preliminary data.</text>
</comment>
<dbReference type="EC" id="1.1.99.14" evidence="6"/>
<gene>
    <name evidence="9" type="ORF">ACKQTC_09060</name>
</gene>
<dbReference type="InterPro" id="IPR004017">
    <property type="entry name" value="Cys_rich_dom"/>
</dbReference>